<dbReference type="SUPFAM" id="SSF55144">
    <property type="entry name" value="LigT-like"/>
    <property type="match status" value="1"/>
</dbReference>
<accession>A0ABZ0IYP1</accession>
<dbReference type="EMBL" id="CP136051">
    <property type="protein sequence ID" value="WOK09070.1"/>
    <property type="molecule type" value="Genomic_DNA"/>
</dbReference>
<evidence type="ECO:0000313" key="2">
    <source>
        <dbReference type="Proteomes" id="UP001302349"/>
    </source>
</evidence>
<reference evidence="1 2" key="1">
    <citation type="journal article" date="2023" name="Microbiol. Resour. Announc.">
        <title>Complete Genome Sequence of Imperialibacter roseus strain P4T.</title>
        <authorList>
            <person name="Tizabi D.R."/>
            <person name="Bachvaroff T."/>
            <person name="Hill R.T."/>
        </authorList>
    </citation>
    <scope>NUCLEOTIDE SEQUENCE [LARGE SCALE GENOMIC DNA]</scope>
    <source>
        <strain evidence="1 2">P4T</strain>
    </source>
</reference>
<dbReference type="GO" id="GO:0016874">
    <property type="term" value="F:ligase activity"/>
    <property type="evidence" value="ECO:0007669"/>
    <property type="project" value="UniProtKB-KW"/>
</dbReference>
<protein>
    <submittedName>
        <fullName evidence="1">2'-5' RNA ligase family protein</fullName>
    </submittedName>
</protein>
<organism evidence="1 2">
    <name type="scientific">Imperialibacter roseus</name>
    <dbReference type="NCBI Taxonomy" id="1324217"/>
    <lineage>
        <taxon>Bacteria</taxon>
        <taxon>Pseudomonadati</taxon>
        <taxon>Bacteroidota</taxon>
        <taxon>Cytophagia</taxon>
        <taxon>Cytophagales</taxon>
        <taxon>Flammeovirgaceae</taxon>
        <taxon>Imperialibacter</taxon>
    </lineage>
</organism>
<dbReference type="Gene3D" id="3.90.1140.10">
    <property type="entry name" value="Cyclic phosphodiesterase"/>
    <property type="match status" value="1"/>
</dbReference>
<keyword evidence="2" id="KW-1185">Reference proteome</keyword>
<name>A0ABZ0IYP1_9BACT</name>
<dbReference type="PANTHER" id="PTHR40037">
    <property type="entry name" value="PHOSPHOESTERASE YJCG-RELATED"/>
    <property type="match status" value="1"/>
</dbReference>
<gene>
    <name evidence="1" type="ORF">RT717_10530</name>
</gene>
<dbReference type="InterPro" id="IPR009097">
    <property type="entry name" value="Cyclic_Pdiesterase"/>
</dbReference>
<dbReference type="InterPro" id="IPR050580">
    <property type="entry name" value="2H_phosphoesterase_YjcG-like"/>
</dbReference>
<sequence length="191" mass="22650">MSESSSLFPAQRSQQVFEYLFLIHLKEIEKDVVALKDRVFNAIGSRYAGHHSTPHISLFNISSTDQMDHMLELMNISWMPSFQVDVNGFDYYSHGQKSRTLYVNIERKDSIVYLQKWLANFFRLRKHSYDPHITLGRTIPLDLFEKAWDDIKTLRFQKSFTCDRLVILKRKQQKEDPLKWGPYREIMLASN</sequence>
<dbReference type="Pfam" id="PF13563">
    <property type="entry name" value="2_5_RNA_ligase2"/>
    <property type="match status" value="1"/>
</dbReference>
<dbReference type="Proteomes" id="UP001302349">
    <property type="component" value="Chromosome"/>
</dbReference>
<evidence type="ECO:0000313" key="1">
    <source>
        <dbReference type="EMBL" id="WOK09070.1"/>
    </source>
</evidence>
<keyword evidence="1" id="KW-0436">Ligase</keyword>
<dbReference type="RefSeq" id="WP_317491694.1">
    <property type="nucleotide sequence ID" value="NZ_CP136051.1"/>
</dbReference>
<proteinExistence type="predicted"/>
<dbReference type="PANTHER" id="PTHR40037:SF1">
    <property type="entry name" value="PHOSPHOESTERASE SAOUHSC_00951-RELATED"/>
    <property type="match status" value="1"/>
</dbReference>